<accession>A0A0U5B0Y0</accession>
<reference evidence="1 2" key="1">
    <citation type="submission" date="2015-12" db="EMBL/GenBank/DDBJ databases">
        <title>Genome sequence of Aneurinibacillus soli.</title>
        <authorList>
            <person name="Lee J.S."/>
            <person name="Lee K.C."/>
            <person name="Kim K.K."/>
            <person name="Lee B.W."/>
        </authorList>
    </citation>
    <scope>NUCLEOTIDE SEQUENCE [LARGE SCALE GENOMIC DNA]</scope>
    <source>
        <strain evidence="1 2">CB4</strain>
    </source>
</reference>
<proteinExistence type="predicted"/>
<dbReference type="OrthoDB" id="2492750at2"/>
<name>A0A0U5B0Y0_9BACL</name>
<evidence type="ECO:0000313" key="2">
    <source>
        <dbReference type="Proteomes" id="UP000217696"/>
    </source>
</evidence>
<gene>
    <name evidence="1" type="ORF">CB4_03879</name>
</gene>
<dbReference type="Proteomes" id="UP000217696">
    <property type="component" value="Chromosome"/>
</dbReference>
<dbReference type="EMBL" id="AP017312">
    <property type="protein sequence ID" value="BAU29642.1"/>
    <property type="molecule type" value="Genomic_DNA"/>
</dbReference>
<evidence type="ECO:0000313" key="1">
    <source>
        <dbReference type="EMBL" id="BAU29642.1"/>
    </source>
</evidence>
<dbReference type="AlphaFoldDB" id="A0A0U5B0Y0"/>
<organism evidence="1 2">
    <name type="scientific">Aneurinibacillus soli</name>
    <dbReference type="NCBI Taxonomy" id="1500254"/>
    <lineage>
        <taxon>Bacteria</taxon>
        <taxon>Bacillati</taxon>
        <taxon>Bacillota</taxon>
        <taxon>Bacilli</taxon>
        <taxon>Bacillales</taxon>
        <taxon>Paenibacillaceae</taxon>
        <taxon>Aneurinibacillus group</taxon>
        <taxon>Aneurinibacillus</taxon>
    </lineage>
</organism>
<protein>
    <submittedName>
        <fullName evidence="1">Uncharacterized protein</fullName>
    </submittedName>
</protein>
<dbReference type="KEGG" id="asoc:CB4_03879"/>
<sequence>MNFSFLKDPVYTDEIYLKKPERVKVLGYLFLLALTVYRVFQRRIRQHITEQQPMRGAGGRILKKPTGEAIFHIFKYLQVVVLRGTNGTRIRQFDQSLTKEQRRVLTSLDLDESIYLG</sequence>
<keyword evidence="2" id="KW-1185">Reference proteome</keyword>
<dbReference type="RefSeq" id="WP_096467300.1">
    <property type="nucleotide sequence ID" value="NZ_AP017312.1"/>
</dbReference>